<accession>A0A166G039</accession>
<protein>
    <submittedName>
        <fullName evidence="2">Uncharacterized protein</fullName>
    </submittedName>
</protein>
<name>A0A166G039_9AGAM</name>
<dbReference type="EMBL" id="KV417583">
    <property type="protein sequence ID" value="KZP17336.1"/>
    <property type="molecule type" value="Genomic_DNA"/>
</dbReference>
<evidence type="ECO:0000313" key="3">
    <source>
        <dbReference type="Proteomes" id="UP000076532"/>
    </source>
</evidence>
<keyword evidence="3" id="KW-1185">Reference proteome</keyword>
<dbReference type="AlphaFoldDB" id="A0A166G039"/>
<feature type="region of interest" description="Disordered" evidence="1">
    <location>
        <begin position="168"/>
        <end position="197"/>
    </location>
</feature>
<feature type="region of interest" description="Disordered" evidence="1">
    <location>
        <begin position="91"/>
        <end position="142"/>
    </location>
</feature>
<feature type="compositionally biased region" description="Basic and acidic residues" evidence="1">
    <location>
        <begin position="180"/>
        <end position="196"/>
    </location>
</feature>
<gene>
    <name evidence="2" type="ORF">FIBSPDRAFT_934039</name>
</gene>
<dbReference type="Proteomes" id="UP000076532">
    <property type="component" value="Unassembled WGS sequence"/>
</dbReference>
<evidence type="ECO:0000313" key="2">
    <source>
        <dbReference type="EMBL" id="KZP17336.1"/>
    </source>
</evidence>
<reference evidence="2 3" key="1">
    <citation type="journal article" date="2016" name="Mol. Biol. Evol.">
        <title>Comparative Genomics of Early-Diverging Mushroom-Forming Fungi Provides Insights into the Origins of Lignocellulose Decay Capabilities.</title>
        <authorList>
            <person name="Nagy L.G."/>
            <person name="Riley R."/>
            <person name="Tritt A."/>
            <person name="Adam C."/>
            <person name="Daum C."/>
            <person name="Floudas D."/>
            <person name="Sun H."/>
            <person name="Yadav J.S."/>
            <person name="Pangilinan J."/>
            <person name="Larsson K.H."/>
            <person name="Matsuura K."/>
            <person name="Barry K."/>
            <person name="Labutti K."/>
            <person name="Kuo R."/>
            <person name="Ohm R.A."/>
            <person name="Bhattacharya S.S."/>
            <person name="Shirouzu T."/>
            <person name="Yoshinaga Y."/>
            <person name="Martin F.M."/>
            <person name="Grigoriev I.V."/>
            <person name="Hibbett D.S."/>
        </authorList>
    </citation>
    <scope>NUCLEOTIDE SEQUENCE [LARGE SCALE GENOMIC DNA]</scope>
    <source>
        <strain evidence="2 3">CBS 109695</strain>
    </source>
</reference>
<feature type="compositionally biased region" description="Basic and acidic residues" evidence="1">
    <location>
        <begin position="117"/>
        <end position="142"/>
    </location>
</feature>
<evidence type="ECO:0000256" key="1">
    <source>
        <dbReference type="SAM" id="MobiDB-lite"/>
    </source>
</evidence>
<organism evidence="2 3">
    <name type="scientific">Athelia psychrophila</name>
    <dbReference type="NCBI Taxonomy" id="1759441"/>
    <lineage>
        <taxon>Eukaryota</taxon>
        <taxon>Fungi</taxon>
        <taxon>Dikarya</taxon>
        <taxon>Basidiomycota</taxon>
        <taxon>Agaricomycotina</taxon>
        <taxon>Agaricomycetes</taxon>
        <taxon>Agaricomycetidae</taxon>
        <taxon>Atheliales</taxon>
        <taxon>Atheliaceae</taxon>
        <taxon>Athelia</taxon>
    </lineage>
</organism>
<proteinExistence type="predicted"/>
<sequence>MGRRDPWREVRNWIHMKVFLGAHTNENSSKGRDHGFGQLETGRRAAVWRGARSCKAPNLQYGSATSAGARAHVLQPTRYVRAGAVLDRHRQATRRASGGPEKQLISTECGGMGVGKGGDKDGMAKGKDGMVRDKEWRRKEERKEDAALTSTIGAGLLPALPRVRFAEQSRAGTSGGGEHSQPRDAAKLKIESENSRGDVAIIGPTTFAVAPEVRGPRSIP</sequence>